<sequence length="252" mass="28763">MKFTKDYLLRKLLTTIVTTSALSFLFVFLYAIKGFEFVPDLGNQLLAWFFVYFMYIGVVILLYGNVVSIIVDYAQYKWFPKSDWLYVLILGIFGLANGLFFQLQSFAIVGMAAAILYGLMDKWLSKRKEKEKKIRMFLFAPIALLVCCWGFLQLISPPEPPFTKEDAVEFATSSEGSVTALFPDQIGKWEGTIDGYQVIRKTDAKDIGKETYLVTFSESWKKGEEEGKRTFSYKVERGSLTMSGENGEVPPY</sequence>
<keyword evidence="1" id="KW-1133">Transmembrane helix</keyword>
<keyword evidence="1" id="KW-0472">Membrane</keyword>
<feature type="transmembrane region" description="Helical" evidence="1">
    <location>
        <begin position="106"/>
        <end position="124"/>
    </location>
</feature>
<keyword evidence="3" id="KW-1185">Reference proteome</keyword>
<gene>
    <name evidence="2" type="ORF">FN924_13740</name>
</gene>
<keyword evidence="1" id="KW-0812">Transmembrane</keyword>
<dbReference type="OrthoDB" id="2447037at2"/>
<name>A0A516KII0_9BACI</name>
<evidence type="ECO:0000313" key="3">
    <source>
        <dbReference type="Proteomes" id="UP000315215"/>
    </source>
</evidence>
<feature type="transmembrane region" description="Helical" evidence="1">
    <location>
        <begin position="136"/>
        <end position="155"/>
    </location>
</feature>
<protein>
    <submittedName>
        <fullName evidence="2">Uncharacterized protein</fullName>
    </submittedName>
</protein>
<reference evidence="2 3" key="1">
    <citation type="submission" date="2019-07" db="EMBL/GenBank/DDBJ databases">
        <authorList>
            <person name="Li J."/>
        </authorList>
    </citation>
    <scope>NUCLEOTIDE SEQUENCE [LARGE SCALE GENOMIC DNA]</scope>
    <source>
        <strain evidence="2 3">TKL69</strain>
    </source>
</reference>
<dbReference type="RefSeq" id="WP_143895412.1">
    <property type="nucleotide sequence ID" value="NZ_CP041666.1"/>
</dbReference>
<evidence type="ECO:0000256" key="1">
    <source>
        <dbReference type="SAM" id="Phobius"/>
    </source>
</evidence>
<feature type="transmembrane region" description="Helical" evidence="1">
    <location>
        <begin position="12"/>
        <end position="33"/>
    </location>
</feature>
<dbReference type="KEGG" id="aqt:FN924_13740"/>
<dbReference type="EMBL" id="CP041666">
    <property type="protein sequence ID" value="QDP41156.1"/>
    <property type="molecule type" value="Genomic_DNA"/>
</dbReference>
<proteinExistence type="predicted"/>
<accession>A0A516KII0</accession>
<dbReference type="Proteomes" id="UP000315215">
    <property type="component" value="Chromosome"/>
</dbReference>
<evidence type="ECO:0000313" key="2">
    <source>
        <dbReference type="EMBL" id="QDP41156.1"/>
    </source>
</evidence>
<feature type="transmembrane region" description="Helical" evidence="1">
    <location>
        <begin position="45"/>
        <end position="71"/>
    </location>
</feature>
<feature type="transmembrane region" description="Helical" evidence="1">
    <location>
        <begin position="83"/>
        <end position="100"/>
    </location>
</feature>
<organism evidence="2 3">
    <name type="scientific">Radiobacillus deserti</name>
    <dbReference type="NCBI Taxonomy" id="2594883"/>
    <lineage>
        <taxon>Bacteria</taxon>
        <taxon>Bacillati</taxon>
        <taxon>Bacillota</taxon>
        <taxon>Bacilli</taxon>
        <taxon>Bacillales</taxon>
        <taxon>Bacillaceae</taxon>
        <taxon>Radiobacillus</taxon>
    </lineage>
</organism>
<dbReference type="AlphaFoldDB" id="A0A516KII0"/>